<dbReference type="PANTHER" id="PTHR37027:SF2">
    <property type="entry name" value="CHROMOSOME UNDETERMINED SCAFFOLD_148, WHOLE GENOME SHOTGUN SEQUENCE"/>
    <property type="match status" value="1"/>
</dbReference>
<evidence type="ECO:0000313" key="2">
    <source>
        <dbReference type="EMBL" id="CAD8866641.1"/>
    </source>
</evidence>
<dbReference type="InterPro" id="IPR038835">
    <property type="entry name" value="Giardin_beta-like"/>
</dbReference>
<name>A0A7S1AVR0_NOCSC</name>
<reference evidence="2" key="1">
    <citation type="submission" date="2021-01" db="EMBL/GenBank/DDBJ databases">
        <authorList>
            <person name="Corre E."/>
            <person name="Pelletier E."/>
            <person name="Niang G."/>
            <person name="Scheremetjew M."/>
            <person name="Finn R."/>
            <person name="Kale V."/>
            <person name="Holt S."/>
            <person name="Cochrane G."/>
            <person name="Meng A."/>
            <person name="Brown T."/>
            <person name="Cohen L."/>
        </authorList>
    </citation>
    <scope>NUCLEOTIDE SEQUENCE</scope>
</reference>
<sequence length="316" mass="35147">MVLDTPATSPSSLVRSETTSGVRVQKALAASGLDTVLSPVARDRCASEPRSACYEAPSLPRLSSAARLAAIENSIASVCRDTCPGTSRKVASIDLDYRLQKLEEQITTTSHTNDSQVALLVDHAGTLEERLLAIRATREIHYERRQKGFRVVDNNMRVDFNSASQLQREAEARLELSAGARMTDLCEQFRKDRVAHTCVQEEFLREIGDEISRLGSALDAQRDTRVHHGDSIVARLETEFEEMQETLRAEQKLRSETQGALQQAVEDASSQLRAEIRRERDEREAVQGKLLDLLETTCSRIEVSVLSERPAVCINA</sequence>
<evidence type="ECO:0000256" key="1">
    <source>
        <dbReference type="SAM" id="Coils"/>
    </source>
</evidence>
<dbReference type="AlphaFoldDB" id="A0A7S1AVR0"/>
<proteinExistence type="predicted"/>
<dbReference type="EMBL" id="HBFQ01057793">
    <property type="protein sequence ID" value="CAD8866641.1"/>
    <property type="molecule type" value="Transcribed_RNA"/>
</dbReference>
<feature type="coiled-coil region" evidence="1">
    <location>
        <begin position="233"/>
        <end position="289"/>
    </location>
</feature>
<gene>
    <name evidence="2" type="ORF">NSCI0253_LOCUS40996</name>
</gene>
<accession>A0A7S1AVR0</accession>
<dbReference type="PANTHER" id="PTHR37027">
    <property type="entry name" value="KDE4"/>
    <property type="match status" value="1"/>
</dbReference>
<organism evidence="2">
    <name type="scientific">Noctiluca scintillans</name>
    <name type="common">Sea sparkle</name>
    <name type="synonym">Red tide dinoflagellate</name>
    <dbReference type="NCBI Taxonomy" id="2966"/>
    <lineage>
        <taxon>Eukaryota</taxon>
        <taxon>Sar</taxon>
        <taxon>Alveolata</taxon>
        <taxon>Dinophyceae</taxon>
        <taxon>Noctilucales</taxon>
        <taxon>Noctilucaceae</taxon>
        <taxon>Noctiluca</taxon>
    </lineage>
</organism>
<keyword evidence="1" id="KW-0175">Coiled coil</keyword>
<protein>
    <submittedName>
        <fullName evidence="2">Uncharacterized protein</fullName>
    </submittedName>
</protein>